<keyword evidence="3" id="KW-1185">Reference proteome</keyword>
<reference evidence="2 3" key="1">
    <citation type="submission" date="2016-12" db="EMBL/GenBank/DDBJ databases">
        <title>The genomes of Aspergillus section Nigri reveals drivers in fungal speciation.</title>
        <authorList>
            <consortium name="DOE Joint Genome Institute"/>
            <person name="Vesth T.C."/>
            <person name="Nybo J."/>
            <person name="Theobald S."/>
            <person name="Brandl J."/>
            <person name="Frisvad J.C."/>
            <person name="Nielsen K.F."/>
            <person name="Lyhne E.K."/>
            <person name="Kogle M.E."/>
            <person name="Kuo A."/>
            <person name="Riley R."/>
            <person name="Clum A."/>
            <person name="Nolan M."/>
            <person name="Lipzen A."/>
            <person name="Salamov A."/>
            <person name="Henrissat B."/>
            <person name="Wiebenga A."/>
            <person name="De Vries R.P."/>
            <person name="Grigoriev I.V."/>
            <person name="Mortensen U.H."/>
            <person name="Andersen M.R."/>
            <person name="Baker S.E."/>
        </authorList>
    </citation>
    <scope>NUCLEOTIDE SEQUENCE [LARGE SCALE GENOMIC DNA]</scope>
    <source>
        <strain evidence="2 3">CBS 121591</strain>
    </source>
</reference>
<evidence type="ECO:0000313" key="2">
    <source>
        <dbReference type="EMBL" id="PYH79431.1"/>
    </source>
</evidence>
<dbReference type="RefSeq" id="XP_025489631.1">
    <property type="nucleotide sequence ID" value="XM_025629989.1"/>
</dbReference>
<dbReference type="Proteomes" id="UP000248340">
    <property type="component" value="Unassembled WGS sequence"/>
</dbReference>
<name>A0A319C5N5_9EURO</name>
<dbReference type="GeneID" id="37132730"/>
<gene>
    <name evidence="2" type="ORF">BO82DRAFT_133158</name>
</gene>
<sequence length="157" mass="17449">MQKNTINQLKNLNGEIPRAQEETPPGNLDHRYTKATGHSGSSTGLQWAGCRPTKVETNSSCDELMGSIINAHRDGCGFKPEMMVTASSSIPIRYQGSRQDRTTTTTTWHTPLTGAVPCPAGARICVQHGQPRHGRYHADQQRQRHSMNKPSMRRRSI</sequence>
<dbReference type="EMBL" id="KZ821719">
    <property type="protein sequence ID" value="PYH79431.1"/>
    <property type="molecule type" value="Genomic_DNA"/>
</dbReference>
<dbReference type="AlphaFoldDB" id="A0A319C5N5"/>
<feature type="region of interest" description="Disordered" evidence="1">
    <location>
        <begin position="1"/>
        <end position="26"/>
    </location>
</feature>
<accession>A0A319C5N5</accession>
<feature type="compositionally biased region" description="Polar residues" evidence="1">
    <location>
        <begin position="1"/>
        <end position="11"/>
    </location>
</feature>
<dbReference type="VEuPathDB" id="FungiDB:BO82DRAFT_133158"/>
<feature type="compositionally biased region" description="Basic residues" evidence="1">
    <location>
        <begin position="143"/>
        <end position="157"/>
    </location>
</feature>
<evidence type="ECO:0000256" key="1">
    <source>
        <dbReference type="SAM" id="MobiDB-lite"/>
    </source>
</evidence>
<evidence type="ECO:0000313" key="3">
    <source>
        <dbReference type="Proteomes" id="UP000248340"/>
    </source>
</evidence>
<dbReference type="OrthoDB" id="10399205at2759"/>
<protein>
    <submittedName>
        <fullName evidence="2">Uncharacterized protein</fullName>
    </submittedName>
</protein>
<proteinExistence type="predicted"/>
<feature type="region of interest" description="Disordered" evidence="1">
    <location>
        <begin position="131"/>
        <end position="157"/>
    </location>
</feature>
<organism evidence="2 3">
    <name type="scientific">Aspergillus uvarum CBS 121591</name>
    <dbReference type="NCBI Taxonomy" id="1448315"/>
    <lineage>
        <taxon>Eukaryota</taxon>
        <taxon>Fungi</taxon>
        <taxon>Dikarya</taxon>
        <taxon>Ascomycota</taxon>
        <taxon>Pezizomycotina</taxon>
        <taxon>Eurotiomycetes</taxon>
        <taxon>Eurotiomycetidae</taxon>
        <taxon>Eurotiales</taxon>
        <taxon>Aspergillaceae</taxon>
        <taxon>Aspergillus</taxon>
        <taxon>Aspergillus subgen. Circumdati</taxon>
    </lineage>
</organism>